<keyword evidence="7" id="KW-1185">Reference proteome</keyword>
<keyword evidence="2" id="KW-0479">Metal-binding</keyword>
<dbReference type="PANTHER" id="PTHR21496:SF23">
    <property type="entry name" value="3-PHENYLPROPIONATE_CINNAMIC ACID DIOXYGENASE FERREDOXIN SUBUNIT"/>
    <property type="match status" value="1"/>
</dbReference>
<dbReference type="PANTHER" id="PTHR21496">
    <property type="entry name" value="FERREDOXIN-RELATED"/>
    <property type="match status" value="1"/>
</dbReference>
<dbReference type="InterPro" id="IPR036922">
    <property type="entry name" value="Rieske_2Fe-2S_sf"/>
</dbReference>
<accession>A0A934W4Z2</accession>
<dbReference type="RefSeq" id="WP_200598430.1">
    <property type="nucleotide sequence ID" value="NZ_JAEPBG010000036.1"/>
</dbReference>
<keyword evidence="4" id="KW-0411">Iron-sulfur</keyword>
<evidence type="ECO:0000313" key="7">
    <source>
        <dbReference type="Proteomes" id="UP000622890"/>
    </source>
</evidence>
<evidence type="ECO:0000256" key="1">
    <source>
        <dbReference type="ARBA" id="ARBA00022714"/>
    </source>
</evidence>
<dbReference type="Proteomes" id="UP000622890">
    <property type="component" value="Unassembled WGS sequence"/>
</dbReference>
<evidence type="ECO:0000256" key="3">
    <source>
        <dbReference type="ARBA" id="ARBA00023004"/>
    </source>
</evidence>
<comment type="caution">
    <text evidence="6">The sequence shown here is derived from an EMBL/GenBank/DDBJ whole genome shotgun (WGS) entry which is preliminary data.</text>
</comment>
<sequence>MPNQDELTFLVNANDVKPDCGTRVDLPDHPPLAVFRLGDEIFVTDDTCTHGAASLSEGDICDGQVECPFHSGAFDIRTGEATALPCIKPLRVYPITIENGRVYARLDADGSDAGQAACAQIPSAAR</sequence>
<dbReference type="Gene3D" id="2.102.10.10">
    <property type="entry name" value="Rieske [2Fe-2S] iron-sulphur domain"/>
    <property type="match status" value="1"/>
</dbReference>
<dbReference type="InterPro" id="IPR017941">
    <property type="entry name" value="Rieske_2Fe-2S"/>
</dbReference>
<evidence type="ECO:0000256" key="2">
    <source>
        <dbReference type="ARBA" id="ARBA00022723"/>
    </source>
</evidence>
<dbReference type="AlphaFoldDB" id="A0A934W4Z2"/>
<protein>
    <submittedName>
        <fullName evidence="6">Non-heme iron oxygenase ferredoxin subunit</fullName>
    </submittedName>
</protein>
<dbReference type="SUPFAM" id="SSF50022">
    <property type="entry name" value="ISP domain"/>
    <property type="match status" value="1"/>
</dbReference>
<keyword evidence="3" id="KW-0408">Iron</keyword>
<organism evidence="6 7">
    <name type="scientific">Noviherbaspirillum pedocola</name>
    <dbReference type="NCBI Taxonomy" id="2801341"/>
    <lineage>
        <taxon>Bacteria</taxon>
        <taxon>Pseudomonadati</taxon>
        <taxon>Pseudomonadota</taxon>
        <taxon>Betaproteobacteria</taxon>
        <taxon>Burkholderiales</taxon>
        <taxon>Oxalobacteraceae</taxon>
        <taxon>Noviherbaspirillum</taxon>
    </lineage>
</organism>
<dbReference type="CDD" id="cd03528">
    <property type="entry name" value="Rieske_RO_ferredoxin"/>
    <property type="match status" value="1"/>
</dbReference>
<evidence type="ECO:0000259" key="5">
    <source>
        <dbReference type="PROSITE" id="PS51296"/>
    </source>
</evidence>
<feature type="domain" description="Rieske" evidence="5">
    <location>
        <begin position="8"/>
        <end position="104"/>
    </location>
</feature>
<dbReference type="GO" id="GO:0046872">
    <property type="term" value="F:metal ion binding"/>
    <property type="evidence" value="ECO:0007669"/>
    <property type="project" value="UniProtKB-KW"/>
</dbReference>
<proteinExistence type="predicted"/>
<dbReference type="EMBL" id="JAEPBG010000036">
    <property type="protein sequence ID" value="MBK4739061.1"/>
    <property type="molecule type" value="Genomic_DNA"/>
</dbReference>
<reference evidence="6" key="1">
    <citation type="submission" date="2021-01" db="EMBL/GenBank/DDBJ databases">
        <title>Genome sequence of strain Noviherbaspirillum sp. DKR-6.</title>
        <authorList>
            <person name="Chaudhary D.K."/>
        </authorList>
    </citation>
    <scope>NUCLEOTIDE SEQUENCE</scope>
    <source>
        <strain evidence="6">DKR-6</strain>
    </source>
</reference>
<dbReference type="PROSITE" id="PS51296">
    <property type="entry name" value="RIESKE"/>
    <property type="match status" value="1"/>
</dbReference>
<evidence type="ECO:0000256" key="4">
    <source>
        <dbReference type="ARBA" id="ARBA00023014"/>
    </source>
</evidence>
<evidence type="ECO:0000313" key="6">
    <source>
        <dbReference type="EMBL" id="MBK4739061.1"/>
    </source>
</evidence>
<dbReference type="Pfam" id="PF00355">
    <property type="entry name" value="Rieske"/>
    <property type="match status" value="1"/>
</dbReference>
<dbReference type="GO" id="GO:0051537">
    <property type="term" value="F:2 iron, 2 sulfur cluster binding"/>
    <property type="evidence" value="ECO:0007669"/>
    <property type="project" value="UniProtKB-KW"/>
</dbReference>
<gene>
    <name evidence="6" type="ORF">JJB74_31040</name>
</gene>
<name>A0A934W4Z2_9BURK</name>
<keyword evidence="1" id="KW-0001">2Fe-2S</keyword>